<evidence type="ECO:0000256" key="7">
    <source>
        <dbReference type="SAM" id="MobiDB-lite"/>
    </source>
</evidence>
<dbReference type="GO" id="GO:0038023">
    <property type="term" value="F:signaling receptor activity"/>
    <property type="evidence" value="ECO:0007669"/>
    <property type="project" value="TreeGrafter"/>
</dbReference>
<keyword evidence="6" id="KW-0479">Metal-binding</keyword>
<feature type="transmembrane region" description="Helical" evidence="8">
    <location>
        <begin position="172"/>
        <end position="191"/>
    </location>
</feature>
<dbReference type="GO" id="GO:0016020">
    <property type="term" value="C:membrane"/>
    <property type="evidence" value="ECO:0007669"/>
    <property type="project" value="UniProtKB-SubCell"/>
</dbReference>
<evidence type="ECO:0000256" key="8">
    <source>
        <dbReference type="SAM" id="Phobius"/>
    </source>
</evidence>
<proteinExistence type="inferred from homology"/>
<dbReference type="GO" id="GO:0006882">
    <property type="term" value="P:intracellular zinc ion homeostasis"/>
    <property type="evidence" value="ECO:0007669"/>
    <property type="project" value="TreeGrafter"/>
</dbReference>
<evidence type="ECO:0000313" key="10">
    <source>
        <dbReference type="Proteomes" id="UP000800096"/>
    </source>
</evidence>
<feature type="binding site" evidence="6">
    <location>
        <position position="279"/>
    </location>
    <ligand>
        <name>Zn(2+)</name>
        <dbReference type="ChEBI" id="CHEBI:29105"/>
    </ligand>
</feature>
<feature type="compositionally biased region" description="Basic residues" evidence="7">
    <location>
        <begin position="1"/>
        <end position="14"/>
    </location>
</feature>
<evidence type="ECO:0000256" key="4">
    <source>
        <dbReference type="ARBA" id="ARBA00022989"/>
    </source>
</evidence>
<dbReference type="OrthoDB" id="529367at2759"/>
<gene>
    <name evidence="9" type="ORF">BDU57DRAFT_45732</name>
</gene>
<feature type="transmembrane region" description="Helical" evidence="8">
    <location>
        <begin position="277"/>
        <end position="297"/>
    </location>
</feature>
<keyword evidence="6" id="KW-0862">Zinc</keyword>
<evidence type="ECO:0000256" key="3">
    <source>
        <dbReference type="ARBA" id="ARBA00022692"/>
    </source>
</evidence>
<dbReference type="EMBL" id="ML979132">
    <property type="protein sequence ID" value="KAF1921309.1"/>
    <property type="molecule type" value="Genomic_DNA"/>
</dbReference>
<accession>A0A6A5R1M7</accession>
<evidence type="ECO:0000256" key="1">
    <source>
        <dbReference type="ARBA" id="ARBA00004141"/>
    </source>
</evidence>
<dbReference type="GO" id="GO:0046872">
    <property type="term" value="F:metal ion binding"/>
    <property type="evidence" value="ECO:0007669"/>
    <property type="project" value="UniProtKB-KW"/>
</dbReference>
<feature type="transmembrane region" description="Helical" evidence="8">
    <location>
        <begin position="75"/>
        <end position="96"/>
    </location>
</feature>
<protein>
    <submittedName>
        <fullName evidence="9">Hemolysin-III channel protein Izh2</fullName>
    </submittedName>
</protein>
<evidence type="ECO:0000256" key="6">
    <source>
        <dbReference type="PIRSR" id="PIRSR604254-1"/>
    </source>
</evidence>
<dbReference type="PANTHER" id="PTHR20855:SF52">
    <property type="entry name" value="ADIPONECTIN RECEPTOR PROTEIN"/>
    <property type="match status" value="1"/>
</dbReference>
<keyword evidence="5 8" id="KW-0472">Membrane</keyword>
<keyword evidence="10" id="KW-1185">Reference proteome</keyword>
<keyword evidence="3 8" id="KW-0812">Transmembrane</keyword>
<feature type="transmembrane region" description="Helical" evidence="8">
    <location>
        <begin position="203"/>
        <end position="225"/>
    </location>
</feature>
<feature type="binding site" evidence="6">
    <location>
        <position position="129"/>
    </location>
    <ligand>
        <name>Zn(2+)</name>
        <dbReference type="ChEBI" id="CHEBI:29105"/>
    </ligand>
</feature>
<evidence type="ECO:0000256" key="2">
    <source>
        <dbReference type="ARBA" id="ARBA00007018"/>
    </source>
</evidence>
<reference evidence="9" key="1">
    <citation type="journal article" date="2020" name="Stud. Mycol.">
        <title>101 Dothideomycetes genomes: a test case for predicting lifestyles and emergence of pathogens.</title>
        <authorList>
            <person name="Haridas S."/>
            <person name="Albert R."/>
            <person name="Binder M."/>
            <person name="Bloem J."/>
            <person name="Labutti K."/>
            <person name="Salamov A."/>
            <person name="Andreopoulos B."/>
            <person name="Baker S."/>
            <person name="Barry K."/>
            <person name="Bills G."/>
            <person name="Bluhm B."/>
            <person name="Cannon C."/>
            <person name="Castanera R."/>
            <person name="Culley D."/>
            <person name="Daum C."/>
            <person name="Ezra D."/>
            <person name="Gonzalez J."/>
            <person name="Henrissat B."/>
            <person name="Kuo A."/>
            <person name="Liang C."/>
            <person name="Lipzen A."/>
            <person name="Lutzoni F."/>
            <person name="Magnuson J."/>
            <person name="Mondo S."/>
            <person name="Nolan M."/>
            <person name="Ohm R."/>
            <person name="Pangilinan J."/>
            <person name="Park H.-J."/>
            <person name="Ramirez L."/>
            <person name="Alfaro M."/>
            <person name="Sun H."/>
            <person name="Tritt A."/>
            <person name="Yoshinaga Y."/>
            <person name="Zwiers L.-H."/>
            <person name="Turgeon B."/>
            <person name="Goodwin S."/>
            <person name="Spatafora J."/>
            <person name="Crous P."/>
            <person name="Grigoriev I."/>
        </authorList>
    </citation>
    <scope>NUCLEOTIDE SEQUENCE</scope>
    <source>
        <strain evidence="9">HMLAC05119</strain>
    </source>
</reference>
<keyword evidence="4 8" id="KW-1133">Transmembrane helix</keyword>
<sequence length="308" mass="35274">MLSHRKPRAPKRPNGKPTSQPRQALKGAKGLFTFQDVEAWQRDNEYVCGRYRRISGSYRESLRSLFYLHNQTGNIYTHLVGALMFLSYAFNVYELITTRYATADVYDLLAFGVFISSAVVCFGFSATFHAFGNHSSRVYHTWLQLDLYGIFVLIAGTVYSGTYYGFYCESKWWIVYSAGISAIVTSAAMLCSLPKFRTPKWRWVRATLFVAIGWSGALPMTHAAQSFGIERAHRQMGWWYFIAEGLCYITGAIIYAFRFPERLRPGWFDIWGSSHQIFHVCAVAGAAWHLVGLLQAFDYNHDPMTRRC</sequence>
<feature type="transmembrane region" description="Helical" evidence="8">
    <location>
        <begin position="143"/>
        <end position="166"/>
    </location>
</feature>
<feature type="region of interest" description="Disordered" evidence="7">
    <location>
        <begin position="1"/>
        <end position="23"/>
    </location>
</feature>
<dbReference type="AlphaFoldDB" id="A0A6A5R1M7"/>
<feature type="transmembrane region" description="Helical" evidence="8">
    <location>
        <begin position="237"/>
        <end position="257"/>
    </location>
</feature>
<name>A0A6A5R1M7_AMPQU</name>
<organism evidence="9 10">
    <name type="scientific">Ampelomyces quisqualis</name>
    <name type="common">Powdery mildew agent</name>
    <dbReference type="NCBI Taxonomy" id="50730"/>
    <lineage>
        <taxon>Eukaryota</taxon>
        <taxon>Fungi</taxon>
        <taxon>Dikarya</taxon>
        <taxon>Ascomycota</taxon>
        <taxon>Pezizomycotina</taxon>
        <taxon>Dothideomycetes</taxon>
        <taxon>Pleosporomycetidae</taxon>
        <taxon>Pleosporales</taxon>
        <taxon>Pleosporineae</taxon>
        <taxon>Phaeosphaeriaceae</taxon>
        <taxon>Ampelomyces</taxon>
    </lineage>
</organism>
<feature type="binding site" evidence="6">
    <location>
        <position position="275"/>
    </location>
    <ligand>
        <name>Zn(2+)</name>
        <dbReference type="ChEBI" id="CHEBI:29105"/>
    </ligand>
</feature>
<dbReference type="Proteomes" id="UP000800096">
    <property type="component" value="Unassembled WGS sequence"/>
</dbReference>
<dbReference type="PANTHER" id="PTHR20855">
    <property type="entry name" value="ADIPOR/PROGESTIN RECEPTOR-RELATED"/>
    <property type="match status" value="1"/>
</dbReference>
<comment type="subcellular location">
    <subcellularLocation>
        <location evidence="1">Membrane</location>
        <topology evidence="1">Multi-pass membrane protein</topology>
    </subcellularLocation>
</comment>
<dbReference type="InterPro" id="IPR004254">
    <property type="entry name" value="AdipoR/HlyIII-related"/>
</dbReference>
<feature type="transmembrane region" description="Helical" evidence="8">
    <location>
        <begin position="108"/>
        <end position="131"/>
    </location>
</feature>
<comment type="similarity">
    <text evidence="2">Belongs to the ADIPOR family.</text>
</comment>
<evidence type="ECO:0000256" key="5">
    <source>
        <dbReference type="ARBA" id="ARBA00023136"/>
    </source>
</evidence>
<dbReference type="Pfam" id="PF03006">
    <property type="entry name" value="HlyIII"/>
    <property type="match status" value="1"/>
</dbReference>
<evidence type="ECO:0000313" key="9">
    <source>
        <dbReference type="EMBL" id="KAF1921309.1"/>
    </source>
</evidence>